<evidence type="ECO:0000313" key="4">
    <source>
        <dbReference type="EMBL" id="EFY93647.1"/>
    </source>
</evidence>
<dbReference type="Pfam" id="PF12796">
    <property type="entry name" value="Ank_2"/>
    <property type="match status" value="1"/>
</dbReference>
<reference evidence="4 5" key="1">
    <citation type="journal article" date="2011" name="PLoS Genet.">
        <title>Genome sequencing and comparative transcriptomics of the model entomopathogenic fungi Metarhizium anisopliae and M. acridum.</title>
        <authorList>
            <person name="Gao Q."/>
            <person name="Jin K."/>
            <person name="Ying S.H."/>
            <person name="Zhang Y."/>
            <person name="Xiao G."/>
            <person name="Shang Y."/>
            <person name="Duan Z."/>
            <person name="Hu X."/>
            <person name="Xie X.Q."/>
            <person name="Zhou G."/>
            <person name="Peng G."/>
            <person name="Luo Z."/>
            <person name="Huang W."/>
            <person name="Wang B."/>
            <person name="Fang W."/>
            <person name="Wang S."/>
            <person name="Zhong Y."/>
            <person name="Ma L.J."/>
            <person name="St Leger R.J."/>
            <person name="Zhao G.P."/>
            <person name="Pei Y."/>
            <person name="Feng M.G."/>
            <person name="Xia Y."/>
            <person name="Wang C."/>
        </authorList>
    </citation>
    <scope>NUCLEOTIDE SEQUENCE [LARGE SCALE GENOMIC DNA]</scope>
    <source>
        <strain evidence="4 5">CQMa 102</strain>
    </source>
</reference>
<feature type="repeat" description="ANK" evidence="3">
    <location>
        <begin position="117"/>
        <end position="149"/>
    </location>
</feature>
<keyword evidence="5" id="KW-1185">Reference proteome</keyword>
<dbReference type="Proteomes" id="UP000002499">
    <property type="component" value="Unassembled WGS sequence"/>
</dbReference>
<gene>
    <name evidence="4" type="ORF">MAC_00138</name>
</gene>
<dbReference type="InterPro" id="IPR002110">
    <property type="entry name" value="Ankyrin_rpt"/>
</dbReference>
<dbReference type="STRING" id="655827.E9DQW9"/>
<dbReference type="InParanoid" id="E9DQW9"/>
<dbReference type="PROSITE" id="PS50088">
    <property type="entry name" value="ANK_REPEAT"/>
    <property type="match status" value="1"/>
</dbReference>
<evidence type="ECO:0000256" key="3">
    <source>
        <dbReference type="PROSITE-ProRule" id="PRU00023"/>
    </source>
</evidence>
<dbReference type="GeneID" id="19244449"/>
<dbReference type="Gene3D" id="1.25.40.20">
    <property type="entry name" value="Ankyrin repeat-containing domain"/>
    <property type="match status" value="1"/>
</dbReference>
<name>E9DQW9_METAQ</name>
<dbReference type="EMBL" id="GL698470">
    <property type="protein sequence ID" value="EFY93647.1"/>
    <property type="molecule type" value="Genomic_DNA"/>
</dbReference>
<dbReference type="SUPFAM" id="SSF48403">
    <property type="entry name" value="Ankyrin repeat"/>
    <property type="match status" value="1"/>
</dbReference>
<dbReference type="AlphaFoldDB" id="E9DQW9"/>
<dbReference type="SMART" id="SM00248">
    <property type="entry name" value="ANK"/>
    <property type="match status" value="2"/>
</dbReference>
<dbReference type="PANTHER" id="PTHR24198">
    <property type="entry name" value="ANKYRIN REPEAT AND PROTEIN KINASE DOMAIN-CONTAINING PROTEIN"/>
    <property type="match status" value="1"/>
</dbReference>
<dbReference type="HOGENOM" id="CLU_1277884_0_0_1"/>
<accession>E9DQW9</accession>
<evidence type="ECO:0000256" key="1">
    <source>
        <dbReference type="ARBA" id="ARBA00022737"/>
    </source>
</evidence>
<dbReference type="InterPro" id="IPR036770">
    <property type="entry name" value="Ankyrin_rpt-contain_sf"/>
</dbReference>
<dbReference type="PANTHER" id="PTHR24198:SF165">
    <property type="entry name" value="ANKYRIN REPEAT-CONTAINING PROTEIN-RELATED"/>
    <property type="match status" value="1"/>
</dbReference>
<evidence type="ECO:0000313" key="5">
    <source>
        <dbReference type="Proteomes" id="UP000002499"/>
    </source>
</evidence>
<sequence length="216" mass="23267">MLTSTAPSPRTPDGYVIATPAFSAAVATPGPGLTPVTNSDDLDDAHAKTTPSATGFDILLSTYQNDAESVQAVMATSNTAEYEDVFRAALFLEAGKGILNLVEILFDLFAEDPKDNDGQTCLHIASIHNQPHVVDFLLGRGVDVNVRRQDGRTPWTVIGSSPSHEAISNLLIQAGARVNDTRPTDEMNCLYQAAASKHSSEKELIHHTERLFSGRH</sequence>
<dbReference type="KEGG" id="maw:19244449"/>
<keyword evidence="2 3" id="KW-0040">ANK repeat</keyword>
<keyword evidence="1" id="KW-0677">Repeat</keyword>
<evidence type="ECO:0000256" key="2">
    <source>
        <dbReference type="ARBA" id="ARBA00023043"/>
    </source>
</evidence>
<dbReference type="OrthoDB" id="448455at2759"/>
<organism evidence="5">
    <name type="scientific">Metarhizium acridum (strain CQMa 102)</name>
    <dbReference type="NCBI Taxonomy" id="655827"/>
    <lineage>
        <taxon>Eukaryota</taxon>
        <taxon>Fungi</taxon>
        <taxon>Dikarya</taxon>
        <taxon>Ascomycota</taxon>
        <taxon>Pezizomycotina</taxon>
        <taxon>Sordariomycetes</taxon>
        <taxon>Hypocreomycetidae</taxon>
        <taxon>Hypocreales</taxon>
        <taxon>Clavicipitaceae</taxon>
        <taxon>Metarhizium</taxon>
    </lineage>
</organism>
<dbReference type="PROSITE" id="PS50297">
    <property type="entry name" value="ANK_REP_REGION"/>
    <property type="match status" value="1"/>
</dbReference>
<proteinExistence type="predicted"/>
<dbReference type="eggNOG" id="KOG4177">
    <property type="taxonomic scope" value="Eukaryota"/>
</dbReference>
<protein>
    <submittedName>
        <fullName evidence="4">Ankyrin repeat protein</fullName>
    </submittedName>
</protein>